<feature type="transmembrane region" description="Helical" evidence="2">
    <location>
        <begin position="127"/>
        <end position="146"/>
    </location>
</feature>
<proteinExistence type="predicted"/>
<feature type="region of interest" description="Disordered" evidence="1">
    <location>
        <begin position="297"/>
        <end position="326"/>
    </location>
</feature>
<comment type="caution">
    <text evidence="3">The sequence shown here is derived from an EMBL/GenBank/DDBJ whole genome shotgun (WGS) entry which is preliminary data.</text>
</comment>
<keyword evidence="2" id="KW-1133">Transmembrane helix</keyword>
<feature type="transmembrane region" description="Helical" evidence="2">
    <location>
        <begin position="197"/>
        <end position="216"/>
    </location>
</feature>
<dbReference type="AlphaFoldDB" id="A0A367JPN9"/>
<feature type="compositionally biased region" description="Polar residues" evidence="1">
    <location>
        <begin position="310"/>
        <end position="326"/>
    </location>
</feature>
<dbReference type="EMBL" id="PJQL01000903">
    <property type="protein sequence ID" value="RCH91912.1"/>
    <property type="molecule type" value="Genomic_DNA"/>
</dbReference>
<feature type="transmembrane region" description="Helical" evidence="2">
    <location>
        <begin position="85"/>
        <end position="106"/>
    </location>
</feature>
<keyword evidence="4" id="KW-1185">Reference proteome</keyword>
<feature type="transmembrane region" description="Helical" evidence="2">
    <location>
        <begin position="53"/>
        <end position="73"/>
    </location>
</feature>
<protein>
    <submittedName>
        <fullName evidence="3">Uncharacterized protein</fullName>
    </submittedName>
</protein>
<feature type="transmembrane region" description="Helical" evidence="2">
    <location>
        <begin position="158"/>
        <end position="185"/>
    </location>
</feature>
<dbReference type="PANTHER" id="PTHR38848:SF3">
    <property type="entry name" value="G-PROTEIN COUPLED RECEPTORS FAMILY 3 PROFILE DOMAIN-CONTAINING PROTEIN"/>
    <property type="match status" value="1"/>
</dbReference>
<keyword evidence="2" id="KW-0812">Transmembrane</keyword>
<name>A0A367JPN9_RHIAZ</name>
<accession>A0A367JPN9</accession>
<dbReference type="Proteomes" id="UP000252139">
    <property type="component" value="Unassembled WGS sequence"/>
</dbReference>
<reference evidence="3 4" key="1">
    <citation type="journal article" date="2018" name="G3 (Bethesda)">
        <title>Phylogenetic and Phylogenomic Definition of Rhizopus Species.</title>
        <authorList>
            <person name="Gryganskyi A.P."/>
            <person name="Golan J."/>
            <person name="Dolatabadi S."/>
            <person name="Mondo S."/>
            <person name="Robb S."/>
            <person name="Idnurm A."/>
            <person name="Muszewska A."/>
            <person name="Steczkiewicz K."/>
            <person name="Masonjones S."/>
            <person name="Liao H.L."/>
            <person name="Gajdeczka M.T."/>
            <person name="Anike F."/>
            <person name="Vuek A."/>
            <person name="Anishchenko I.M."/>
            <person name="Voigt K."/>
            <person name="de Hoog G.S."/>
            <person name="Smith M.E."/>
            <person name="Heitman J."/>
            <person name="Vilgalys R."/>
            <person name="Stajich J.E."/>
        </authorList>
    </citation>
    <scope>NUCLEOTIDE SEQUENCE [LARGE SCALE GENOMIC DNA]</scope>
    <source>
        <strain evidence="3 4">CBS 357.93</strain>
    </source>
</reference>
<sequence length="326" mass="36226">MPEVVQMDLGVVGPDKLEIISEFISLTCISVLATALGSKTFGEKIKTLNYGRFMVILLYTLSWAFAATSAVVVSTNNNNMVSCTLGMLLCDIFYAGSKIVIYGWLIERIHLVTAVKTSRLRTCQYRIHLLMLCPYGIILALMLSYRNIYLEPDGTCTIGLQLIASVPLLLLTDFSLVAQFLLDLAVYVTPYESRRTLVASIVSLLISFFNVLVVVITKGHERGLVCLTMCTVDVTVNVVTVHWVTNNNSSSKGRDQGRNKTVYTGDHMSAELTFEAPDPGHLDKQVKFNFDSLEDTKIHSSQQEDEDSVKSIQMSQTSAKPLQQQY</sequence>
<organism evidence="3 4">
    <name type="scientific">Rhizopus azygosporus</name>
    <name type="common">Rhizopus microsporus var. azygosporus</name>
    <dbReference type="NCBI Taxonomy" id="86630"/>
    <lineage>
        <taxon>Eukaryota</taxon>
        <taxon>Fungi</taxon>
        <taxon>Fungi incertae sedis</taxon>
        <taxon>Mucoromycota</taxon>
        <taxon>Mucoromycotina</taxon>
        <taxon>Mucoromycetes</taxon>
        <taxon>Mucorales</taxon>
        <taxon>Mucorineae</taxon>
        <taxon>Rhizopodaceae</taxon>
        <taxon>Rhizopus</taxon>
    </lineage>
</organism>
<evidence type="ECO:0000256" key="1">
    <source>
        <dbReference type="SAM" id="MobiDB-lite"/>
    </source>
</evidence>
<keyword evidence="2" id="KW-0472">Membrane</keyword>
<evidence type="ECO:0000313" key="3">
    <source>
        <dbReference type="EMBL" id="RCH91912.1"/>
    </source>
</evidence>
<feature type="transmembrane region" description="Helical" evidence="2">
    <location>
        <begin position="20"/>
        <end position="41"/>
    </location>
</feature>
<gene>
    <name evidence="3" type="ORF">CU097_007852</name>
</gene>
<evidence type="ECO:0000313" key="4">
    <source>
        <dbReference type="Proteomes" id="UP000252139"/>
    </source>
</evidence>
<dbReference type="PANTHER" id="PTHR38848">
    <property type="entry name" value="G-PROTEIN COUPLED RECEPTORS FAMILY 3 PROFILE DOMAIN-CONTAINING PROTEIN"/>
    <property type="match status" value="1"/>
</dbReference>
<evidence type="ECO:0000256" key="2">
    <source>
        <dbReference type="SAM" id="Phobius"/>
    </source>
</evidence>
<dbReference type="OrthoDB" id="3210850at2759"/>